<name>A0ABN7NU28_TIMPD</name>
<evidence type="ECO:0000313" key="3">
    <source>
        <dbReference type="EMBL" id="CAG2058136.1"/>
    </source>
</evidence>
<feature type="compositionally biased region" description="Low complexity" evidence="1">
    <location>
        <begin position="811"/>
        <end position="826"/>
    </location>
</feature>
<dbReference type="InterPro" id="IPR036508">
    <property type="entry name" value="Chitin-bd_dom_sf"/>
</dbReference>
<comment type="caution">
    <text evidence="3">The sequence shown here is derived from an EMBL/GenBank/DDBJ whole genome shotgun (WGS) entry which is preliminary data.</text>
</comment>
<evidence type="ECO:0000259" key="2">
    <source>
        <dbReference type="PROSITE" id="PS50940"/>
    </source>
</evidence>
<feature type="compositionally biased region" description="Polar residues" evidence="1">
    <location>
        <begin position="226"/>
        <end position="238"/>
    </location>
</feature>
<reference evidence="3" key="1">
    <citation type="submission" date="2021-03" db="EMBL/GenBank/DDBJ databases">
        <authorList>
            <person name="Tran Van P."/>
        </authorList>
    </citation>
    <scope>NUCLEOTIDE SEQUENCE</scope>
</reference>
<feature type="compositionally biased region" description="Low complexity" evidence="1">
    <location>
        <begin position="270"/>
        <end position="287"/>
    </location>
</feature>
<protein>
    <recommendedName>
        <fullName evidence="2">Chitin-binding type-2 domain-containing protein</fullName>
    </recommendedName>
</protein>
<evidence type="ECO:0000313" key="4">
    <source>
        <dbReference type="Proteomes" id="UP001153148"/>
    </source>
</evidence>
<dbReference type="SMART" id="SM00494">
    <property type="entry name" value="ChtBD2"/>
    <property type="match status" value="1"/>
</dbReference>
<feature type="compositionally biased region" description="Polar residues" evidence="1">
    <location>
        <begin position="459"/>
        <end position="473"/>
    </location>
</feature>
<dbReference type="EMBL" id="CAJPIN010006679">
    <property type="protein sequence ID" value="CAG2058136.1"/>
    <property type="molecule type" value="Genomic_DNA"/>
</dbReference>
<dbReference type="Pfam" id="PF01607">
    <property type="entry name" value="CBM_14"/>
    <property type="match status" value="1"/>
</dbReference>
<dbReference type="InterPro" id="IPR002557">
    <property type="entry name" value="Chitin-bd_dom"/>
</dbReference>
<feature type="region of interest" description="Disordered" evidence="1">
    <location>
        <begin position="791"/>
        <end position="826"/>
    </location>
</feature>
<proteinExistence type="predicted"/>
<feature type="compositionally biased region" description="Polar residues" evidence="1">
    <location>
        <begin position="246"/>
        <end position="269"/>
    </location>
</feature>
<feature type="region of interest" description="Disordered" evidence="1">
    <location>
        <begin position="321"/>
        <end position="342"/>
    </location>
</feature>
<feature type="region of interest" description="Disordered" evidence="1">
    <location>
        <begin position="591"/>
        <end position="679"/>
    </location>
</feature>
<feature type="region of interest" description="Disordered" evidence="1">
    <location>
        <begin position="189"/>
        <end position="287"/>
    </location>
</feature>
<dbReference type="PROSITE" id="PS50940">
    <property type="entry name" value="CHIT_BIND_II"/>
    <property type="match status" value="1"/>
</dbReference>
<dbReference type="PANTHER" id="PTHR22933">
    <property type="entry name" value="FI18007P1-RELATED"/>
    <property type="match status" value="1"/>
</dbReference>
<accession>A0ABN7NU28</accession>
<feature type="compositionally biased region" description="Polar residues" evidence="1">
    <location>
        <begin position="382"/>
        <end position="395"/>
    </location>
</feature>
<feature type="region of interest" description="Disordered" evidence="1">
    <location>
        <begin position="382"/>
        <end position="473"/>
    </location>
</feature>
<sequence length="1072" mass="121471">MCGVTWQVPTLSISGLMKELQDEKTNITSIRERLPQMITELGLAGYDEASQEMSLEEMEEIFTPKQHVKRLVTGEDLGTKPLVYQGVQGRPGVDFPVLPSIPRTDFSCKQVKHSGYYADLDTDCQVFHICADGRKISFLCPNGTIFRQSHLICDWWWTVDCTSSKEHYEESAEQLANDQKVYRARADALAQSRSRQQVGRKPGVIREQESGDRQGRVISNERPRQLTYTNVRRANNGRQGRVLGGTQESETQRSNSPFQPSFSTSRPRNFQSGPSPTPFSPSAASQQILTEQQLDIKQPSESRQPTGNLQLPEDLIPPQESQFESNRDFEQSENYSDQLVGLKPPPEKLILVVPNQQPQQTKQRSDFLQRNLPSFDSTFQRQTNQNQDSLQNRQPKLNGDFEQNRSPFRNQQVPQDQQRFPAVLPTPNRPLPQPRPTQPTRRPITPPQQNRPPQEFRPTPQTRSSQTNRFNSNRQQLEIQNSRFSTNTQLSEPQDFLRSQNALRAFQFEQLQKQEQELHSSNGTKTYNHVRYFGSLVRNLVKNESETPIMEPEPPLNLRFSDEDDFEQAITEQEPPEGREFIDEDEFLNGITEPAPLSGEEFTEEELTNSTETDQSVNEDLKEEDSEDDDFEDENQSNEEEEEAIIEPQPPEGKSFTSEDDSNNESKELVLDLEPPIESSTVEYITEENIDSINSSFPLTTPQAKSRKSRFRTQKSSLTTSTISSVTSSTTVRSLGTRRKQLNVTHISNDSMSSEEHSNLEEVNSENFTLTTDLEPPFDEIVIDIPKNTDSVLTSTEHPKSTVRASRFRTRTSTQSESSSETTTAPISTLAIGLSRRVKPAVVKPMSNNDTSAESVSLELELEPPISEEEVRENETTMEALVTTEDSSPSSRQARFRTRIPSNMEATTKTPVQSFTSIPITTRRVVALFAQTSVPSTMTTPSAPSTVSITPLFTTTPMDILKTKTRKVSSRTRGRNNRERKIEKAIQELEHDFGEKLSKSSNDHRIPSEVEYNINVTDADNSLVDPEDKLLSKDTPNLRVLAQVFSRALSAYLDDPDEFRKALSEVSLYLKT</sequence>
<feature type="compositionally biased region" description="Basic and acidic residues" evidence="1">
    <location>
        <begin position="204"/>
        <end position="224"/>
    </location>
</feature>
<dbReference type="SUPFAM" id="SSF57625">
    <property type="entry name" value="Invertebrate chitin-binding proteins"/>
    <property type="match status" value="1"/>
</dbReference>
<feature type="compositionally biased region" description="Polar residues" evidence="1">
    <location>
        <begin position="404"/>
        <end position="418"/>
    </location>
</feature>
<feature type="compositionally biased region" description="Acidic residues" evidence="1">
    <location>
        <begin position="621"/>
        <end position="645"/>
    </location>
</feature>
<feature type="domain" description="Chitin-binding type-2" evidence="2">
    <location>
        <begin position="105"/>
        <end position="163"/>
    </location>
</feature>
<gene>
    <name evidence="3" type="ORF">TPAB3V08_LOCUS5110</name>
</gene>
<feature type="compositionally biased region" description="Pro residues" evidence="1">
    <location>
        <begin position="427"/>
        <end position="437"/>
    </location>
</feature>
<evidence type="ECO:0000256" key="1">
    <source>
        <dbReference type="SAM" id="MobiDB-lite"/>
    </source>
</evidence>
<dbReference type="Gene3D" id="2.170.140.10">
    <property type="entry name" value="Chitin binding domain"/>
    <property type="match status" value="1"/>
</dbReference>
<keyword evidence="4" id="KW-1185">Reference proteome</keyword>
<dbReference type="Proteomes" id="UP001153148">
    <property type="component" value="Unassembled WGS sequence"/>
</dbReference>
<dbReference type="InterPro" id="IPR052976">
    <property type="entry name" value="Scoloptoxin-like"/>
</dbReference>
<organism evidence="3 4">
    <name type="scientific">Timema podura</name>
    <name type="common">Walking stick</name>
    <dbReference type="NCBI Taxonomy" id="61482"/>
    <lineage>
        <taxon>Eukaryota</taxon>
        <taxon>Metazoa</taxon>
        <taxon>Ecdysozoa</taxon>
        <taxon>Arthropoda</taxon>
        <taxon>Hexapoda</taxon>
        <taxon>Insecta</taxon>
        <taxon>Pterygota</taxon>
        <taxon>Neoptera</taxon>
        <taxon>Polyneoptera</taxon>
        <taxon>Phasmatodea</taxon>
        <taxon>Timematodea</taxon>
        <taxon>Timematoidea</taxon>
        <taxon>Timematidae</taxon>
        <taxon>Timema</taxon>
    </lineage>
</organism>
<dbReference type="PANTHER" id="PTHR22933:SF31">
    <property type="entry name" value="FI18007P1"/>
    <property type="match status" value="1"/>
</dbReference>